<name>A0A7U9DS30_STRLI</name>
<protein>
    <submittedName>
        <fullName evidence="1">Uncharacterized protein</fullName>
    </submittedName>
</protein>
<evidence type="ECO:0000313" key="1">
    <source>
        <dbReference type="EMBL" id="EOY49107.1"/>
    </source>
</evidence>
<reference evidence="2" key="1">
    <citation type="journal article" date="2013" name="Genome Biol. Evol.">
        <title>The genome sequence of Streptomyces lividans 66 reveals a novel tRNA-dependent peptide biosynthetic system within a metal-related genomic island.</title>
        <authorList>
            <person name="Cruz-Morales P."/>
            <person name="Vijgenboom E."/>
            <person name="Iruegas-Bocardo F."/>
            <person name="Girard G."/>
            <person name="Yanez-Guerra L.A."/>
            <person name="Ramos-Aboites H.E."/>
            <person name="Pernodet J.L."/>
            <person name="Anne J."/>
            <person name="van Wezel G.P."/>
            <person name="Barona-Gomez F."/>
        </authorList>
    </citation>
    <scope>NUCLEOTIDE SEQUENCE [LARGE SCALE GENOMIC DNA]</scope>
    <source>
        <strain evidence="2">1326</strain>
    </source>
</reference>
<dbReference type="EMBL" id="CM001889">
    <property type="protein sequence ID" value="EOY49107.1"/>
    <property type="molecule type" value="Genomic_DNA"/>
</dbReference>
<sequence>MWSCPVRSPITSGSSWVPARTFAALLRTGGVREVNARRPPGIAPESTKGPGGYVARVLCPAE</sequence>
<proteinExistence type="predicted"/>
<accession>A0A7U9DS30</accession>
<gene>
    <name evidence="1" type="ORF">SLI_4398</name>
</gene>
<evidence type="ECO:0000313" key="2">
    <source>
        <dbReference type="Proteomes" id="UP000014062"/>
    </source>
</evidence>
<organism evidence="1 2">
    <name type="scientific">Streptomyces lividans 1326</name>
    <dbReference type="NCBI Taxonomy" id="1200984"/>
    <lineage>
        <taxon>Bacteria</taxon>
        <taxon>Bacillati</taxon>
        <taxon>Actinomycetota</taxon>
        <taxon>Actinomycetes</taxon>
        <taxon>Kitasatosporales</taxon>
        <taxon>Streptomycetaceae</taxon>
        <taxon>Streptomyces</taxon>
    </lineage>
</organism>
<dbReference type="AlphaFoldDB" id="A0A7U9DS30"/>
<dbReference type="Proteomes" id="UP000014062">
    <property type="component" value="Chromosome"/>
</dbReference>